<evidence type="ECO:0000313" key="2">
    <source>
        <dbReference type="Proteomes" id="UP001642484"/>
    </source>
</evidence>
<organism evidence="1 2">
    <name type="scientific">Durusdinium trenchii</name>
    <dbReference type="NCBI Taxonomy" id="1381693"/>
    <lineage>
        <taxon>Eukaryota</taxon>
        <taxon>Sar</taxon>
        <taxon>Alveolata</taxon>
        <taxon>Dinophyceae</taxon>
        <taxon>Suessiales</taxon>
        <taxon>Symbiodiniaceae</taxon>
        <taxon>Durusdinium</taxon>
    </lineage>
</organism>
<name>A0ABP0PGI9_9DINO</name>
<dbReference type="EMBL" id="CAXAMN010023103">
    <property type="protein sequence ID" value="CAK9075162.1"/>
    <property type="molecule type" value="Genomic_DNA"/>
</dbReference>
<comment type="caution">
    <text evidence="1">The sequence shown here is derived from an EMBL/GenBank/DDBJ whole genome shotgun (WGS) entry which is preliminary data.</text>
</comment>
<reference evidence="1 2" key="1">
    <citation type="submission" date="2024-02" db="EMBL/GenBank/DDBJ databases">
        <authorList>
            <person name="Chen Y."/>
            <person name="Shah S."/>
            <person name="Dougan E. K."/>
            <person name="Thang M."/>
            <person name="Chan C."/>
        </authorList>
    </citation>
    <scope>NUCLEOTIDE SEQUENCE [LARGE SCALE GENOMIC DNA]</scope>
</reference>
<keyword evidence="2" id="KW-1185">Reference proteome</keyword>
<proteinExistence type="predicted"/>
<sequence>MRRHPDWHMGSYARDQLKEIVPGLRNGFQRFHRCVVAKLMREWPQLTRYVRITPQCTTHQLCEDRQIFSRECDRQPRSRRTGASLRALAAESFHLCGGSDAVVLQQRLRRSVAAAPERSDHAAEPPSRILCVPFALFAVEGSRIDSVGPIDCGLA</sequence>
<dbReference type="Proteomes" id="UP001642484">
    <property type="component" value="Unassembled WGS sequence"/>
</dbReference>
<accession>A0ABP0PGI9</accession>
<gene>
    <name evidence="1" type="ORF">CCMP2556_LOCUS37019</name>
</gene>
<protein>
    <submittedName>
        <fullName evidence="1">Uncharacterized protein</fullName>
    </submittedName>
</protein>
<evidence type="ECO:0000313" key="1">
    <source>
        <dbReference type="EMBL" id="CAK9075162.1"/>
    </source>
</evidence>